<keyword evidence="2" id="KW-0472">Membrane</keyword>
<name>A0A1J7JKF2_9PEZI</name>
<dbReference type="GO" id="GO:0004721">
    <property type="term" value="F:phosphoprotein phosphatase activity"/>
    <property type="evidence" value="ECO:0007669"/>
    <property type="project" value="TreeGrafter"/>
</dbReference>
<dbReference type="Pfam" id="PF00149">
    <property type="entry name" value="Metallophos"/>
    <property type="match status" value="1"/>
</dbReference>
<feature type="domain" description="Calcineurin-like phosphoesterase" evidence="3">
    <location>
        <begin position="235"/>
        <end position="483"/>
    </location>
</feature>
<accession>A0A1J7JKF2</accession>
<organism evidence="4 5">
    <name type="scientific">Coniochaeta ligniaria NRRL 30616</name>
    <dbReference type="NCBI Taxonomy" id="1408157"/>
    <lineage>
        <taxon>Eukaryota</taxon>
        <taxon>Fungi</taxon>
        <taxon>Dikarya</taxon>
        <taxon>Ascomycota</taxon>
        <taxon>Pezizomycotina</taxon>
        <taxon>Sordariomycetes</taxon>
        <taxon>Sordariomycetidae</taxon>
        <taxon>Coniochaetales</taxon>
        <taxon>Coniochaetaceae</taxon>
        <taxon>Coniochaeta</taxon>
    </lineage>
</organism>
<proteinExistence type="predicted"/>
<dbReference type="STRING" id="1408157.A0A1J7JKF2"/>
<dbReference type="InterPro" id="IPR029052">
    <property type="entry name" value="Metallo-depent_PP-like"/>
</dbReference>
<feature type="region of interest" description="Disordered" evidence="1">
    <location>
        <begin position="122"/>
        <end position="150"/>
    </location>
</feature>
<dbReference type="CDD" id="cd07383">
    <property type="entry name" value="MPP_Dcr2"/>
    <property type="match status" value="1"/>
</dbReference>
<evidence type="ECO:0000256" key="1">
    <source>
        <dbReference type="SAM" id="MobiDB-lite"/>
    </source>
</evidence>
<dbReference type="PANTHER" id="PTHR32440">
    <property type="entry name" value="PHOSPHATASE DCR2-RELATED-RELATED"/>
    <property type="match status" value="1"/>
</dbReference>
<dbReference type="Gene3D" id="3.60.21.10">
    <property type="match status" value="1"/>
</dbReference>
<gene>
    <name evidence="4" type="ORF">CONLIGDRAFT_343812</name>
</gene>
<keyword evidence="5" id="KW-1185">Reference proteome</keyword>
<dbReference type="PANTHER" id="PTHR32440:SF0">
    <property type="entry name" value="PHOSPHATASE DCR2-RELATED"/>
    <property type="match status" value="1"/>
</dbReference>
<dbReference type="GO" id="GO:0005737">
    <property type="term" value="C:cytoplasm"/>
    <property type="evidence" value="ECO:0007669"/>
    <property type="project" value="TreeGrafter"/>
</dbReference>
<evidence type="ECO:0000256" key="2">
    <source>
        <dbReference type="SAM" id="Phobius"/>
    </source>
</evidence>
<feature type="region of interest" description="Disordered" evidence="1">
    <location>
        <begin position="200"/>
        <end position="231"/>
    </location>
</feature>
<dbReference type="FunCoup" id="A0A1J7JKF2">
    <property type="interactions" value="55"/>
</dbReference>
<evidence type="ECO:0000313" key="5">
    <source>
        <dbReference type="Proteomes" id="UP000182658"/>
    </source>
</evidence>
<dbReference type="EMBL" id="KV875097">
    <property type="protein sequence ID" value="OIW29748.1"/>
    <property type="molecule type" value="Genomic_DNA"/>
</dbReference>
<dbReference type="AlphaFoldDB" id="A0A1J7JKF2"/>
<keyword evidence="2" id="KW-0812">Transmembrane</keyword>
<evidence type="ECO:0000259" key="3">
    <source>
        <dbReference type="Pfam" id="PF00149"/>
    </source>
</evidence>
<keyword evidence="2" id="KW-1133">Transmembrane helix</keyword>
<feature type="transmembrane region" description="Helical" evidence="2">
    <location>
        <begin position="7"/>
        <end position="27"/>
    </location>
</feature>
<dbReference type="InParanoid" id="A0A1J7JKF2"/>
<sequence length="566" mass="63276">MLLFSQVRTIIQVATATVFTLIVLFFLDRNFRVLPNAIHEYLPSHHAGQVITDITITECSSINPFKSCNLDPEIWRRVDKDLYLGKAMFGSAYVHVRRKREEDLGPEDKVVMDLSVGRLDPGKAAKASSATNGKKGTRSNTKETEAEQWESRPLGLWLRRSAKRHASDDKTAVTGVDVLFGDDAVEARDGWEIKGTPLLLNGAGSTTQPAHITVQRGSPREPAKPVPRIGDNGRFKIMQLADLHLSTGVGKCRDALPKDYNGGKCEADPRTLDFVTRVLEDEKPDLVVLSGDQVNGETAPDAQSAIFKYAQLLAKHKVPYVTIFGNHDDEGSLPRAAQMHLVEGLPYSLSKAGPDEIDGVGNYYIEILARGSSSHSAITVYLLDTHAYSPNERKFKGYDWIKPNQIKWFKDTSQGLRKKHKEYTHHHMDVAFIHIPLPEYRNPENYFKGEWKEPPTAPVFNSGFKDALVEQGVAMVSCGHDHVNEYCMLETNENEKPALWMCYGGGTGFGGYAGYGGFHRKIRIFDFDMNEARITTWKRAEYGETEKRLDEQVIVDAGRPAAPLEE</sequence>
<dbReference type="InterPro" id="IPR004843">
    <property type="entry name" value="Calcineurin-like_PHP"/>
</dbReference>
<evidence type="ECO:0000313" key="4">
    <source>
        <dbReference type="EMBL" id="OIW29748.1"/>
    </source>
</evidence>
<dbReference type="OrthoDB" id="783096at2759"/>
<dbReference type="FunFam" id="3.60.21.10:FF:000054">
    <property type="entry name" value="DCR2p Phosphoesterase"/>
    <property type="match status" value="1"/>
</dbReference>
<reference evidence="4 5" key="1">
    <citation type="submission" date="2016-10" db="EMBL/GenBank/DDBJ databases">
        <title>Draft genome sequence of Coniochaeta ligniaria NRRL30616, a lignocellulolytic fungus for bioabatement of inhibitors in plant biomass hydrolysates.</title>
        <authorList>
            <consortium name="DOE Joint Genome Institute"/>
            <person name="Jimenez D.J."/>
            <person name="Hector R.E."/>
            <person name="Riley R."/>
            <person name="Sun H."/>
            <person name="Grigoriev I.V."/>
            <person name="Van Elsas J.D."/>
            <person name="Nichols N.N."/>
        </authorList>
    </citation>
    <scope>NUCLEOTIDE SEQUENCE [LARGE SCALE GENOMIC DNA]</scope>
    <source>
        <strain evidence="4 5">NRRL 30616</strain>
    </source>
</reference>
<dbReference type="SUPFAM" id="SSF56300">
    <property type="entry name" value="Metallo-dependent phosphatases"/>
    <property type="match status" value="1"/>
</dbReference>
<dbReference type="Proteomes" id="UP000182658">
    <property type="component" value="Unassembled WGS sequence"/>
</dbReference>
<protein>
    <submittedName>
        <fullName evidence="4">Phosphatase DCR2</fullName>
    </submittedName>
</protein>